<dbReference type="InterPro" id="IPR008250">
    <property type="entry name" value="ATPase_P-typ_transduc_dom_A_sf"/>
</dbReference>
<dbReference type="NCBIfam" id="TIGR01494">
    <property type="entry name" value="ATPase_P-type"/>
    <property type="match status" value="1"/>
</dbReference>
<dbReference type="GO" id="GO:0016020">
    <property type="term" value="C:membrane"/>
    <property type="evidence" value="ECO:0007669"/>
    <property type="project" value="InterPro"/>
</dbReference>
<keyword evidence="11" id="KW-1185">Reference proteome</keyword>
<dbReference type="PANTHER" id="PTHR43520">
    <property type="entry name" value="ATP7, ISOFORM B"/>
    <property type="match status" value="1"/>
</dbReference>
<feature type="region of interest" description="Disordered" evidence="7">
    <location>
        <begin position="951"/>
        <end position="971"/>
    </location>
</feature>
<dbReference type="Pfam" id="PF00122">
    <property type="entry name" value="E1-E2_ATPase"/>
    <property type="match status" value="1"/>
</dbReference>
<feature type="transmembrane region" description="Helical" evidence="8">
    <location>
        <begin position="165"/>
        <end position="183"/>
    </location>
</feature>
<dbReference type="EMBL" id="LNYY01000019">
    <property type="protein sequence ID" value="KTD69233.1"/>
    <property type="molecule type" value="Genomic_DNA"/>
</dbReference>
<dbReference type="InterPro" id="IPR036412">
    <property type="entry name" value="HAD-like_sf"/>
</dbReference>
<dbReference type="GO" id="GO:0012505">
    <property type="term" value="C:endomembrane system"/>
    <property type="evidence" value="ECO:0007669"/>
    <property type="project" value="UniProtKB-SubCell"/>
</dbReference>
<organism evidence="10 11">
    <name type="scientific">Legionella steelei</name>
    <dbReference type="NCBI Taxonomy" id="947033"/>
    <lineage>
        <taxon>Bacteria</taxon>
        <taxon>Pseudomonadati</taxon>
        <taxon>Pseudomonadota</taxon>
        <taxon>Gammaproteobacteria</taxon>
        <taxon>Legionellales</taxon>
        <taxon>Legionellaceae</taxon>
        <taxon>Legionella</taxon>
    </lineage>
</organism>
<dbReference type="RefSeq" id="WP_083503954.1">
    <property type="nucleotide sequence ID" value="NZ_LNYY01000019.1"/>
</dbReference>
<dbReference type="GO" id="GO:0005524">
    <property type="term" value="F:ATP binding"/>
    <property type="evidence" value="ECO:0007669"/>
    <property type="project" value="InterPro"/>
</dbReference>
<dbReference type="Proteomes" id="UP000054926">
    <property type="component" value="Unassembled WGS sequence"/>
</dbReference>
<feature type="transmembrane region" description="Helical" evidence="8">
    <location>
        <begin position="190"/>
        <end position="207"/>
    </location>
</feature>
<evidence type="ECO:0000259" key="9">
    <source>
        <dbReference type="Pfam" id="PF00122"/>
    </source>
</evidence>
<evidence type="ECO:0000313" key="11">
    <source>
        <dbReference type="Proteomes" id="UP000054926"/>
    </source>
</evidence>
<evidence type="ECO:0000256" key="8">
    <source>
        <dbReference type="SAM" id="Phobius"/>
    </source>
</evidence>
<keyword evidence="5 8" id="KW-1133">Transmembrane helix</keyword>
<dbReference type="SUPFAM" id="SSF56784">
    <property type="entry name" value="HAD-like"/>
    <property type="match status" value="1"/>
</dbReference>
<feature type="compositionally biased region" description="Basic and acidic residues" evidence="7">
    <location>
        <begin position="123"/>
        <end position="160"/>
    </location>
</feature>
<feature type="transmembrane region" description="Helical" evidence="8">
    <location>
        <begin position="227"/>
        <end position="247"/>
    </location>
</feature>
<protein>
    <submittedName>
        <fullName evidence="10">Cation transport ATPase</fullName>
    </submittedName>
</protein>
<comment type="caution">
    <text evidence="10">The sequence shown here is derived from an EMBL/GenBank/DDBJ whole genome shotgun (WGS) entry which is preliminary data.</text>
</comment>
<dbReference type="Gene3D" id="3.40.50.1000">
    <property type="entry name" value="HAD superfamily/HAD-like"/>
    <property type="match status" value="2"/>
</dbReference>
<dbReference type="Gene3D" id="3.40.1110.10">
    <property type="entry name" value="Calcium-transporting ATPase, cytoplasmic domain N"/>
    <property type="match status" value="1"/>
</dbReference>
<dbReference type="SUPFAM" id="SSF81653">
    <property type="entry name" value="Calcium ATPase, transduction domain A"/>
    <property type="match status" value="1"/>
</dbReference>
<dbReference type="Gene3D" id="2.70.150.10">
    <property type="entry name" value="Calcium-transporting ATPase, cytoplasmic transduction domain A"/>
    <property type="match status" value="1"/>
</dbReference>
<dbReference type="GO" id="GO:0016887">
    <property type="term" value="F:ATP hydrolysis activity"/>
    <property type="evidence" value="ECO:0007669"/>
    <property type="project" value="InterPro"/>
</dbReference>
<gene>
    <name evidence="10" type="ORF">Lste_2391</name>
</gene>
<dbReference type="AlphaFoldDB" id="A0A0W0ZJI7"/>
<name>A0A0W0ZJI7_9GAMM</name>
<feature type="transmembrane region" description="Helical" evidence="8">
    <location>
        <begin position="875"/>
        <end position="894"/>
    </location>
</feature>
<evidence type="ECO:0000256" key="4">
    <source>
        <dbReference type="ARBA" id="ARBA00022967"/>
    </source>
</evidence>
<keyword evidence="3" id="KW-0479">Metal-binding</keyword>
<dbReference type="PANTHER" id="PTHR43520:SF8">
    <property type="entry name" value="P-TYPE CU(+) TRANSPORTER"/>
    <property type="match status" value="1"/>
</dbReference>
<reference evidence="10 11" key="1">
    <citation type="submission" date="2015-11" db="EMBL/GenBank/DDBJ databases">
        <title>Genomic analysis of 38 Legionella species identifies large and diverse effector repertoires.</title>
        <authorList>
            <person name="Burstein D."/>
            <person name="Amaro F."/>
            <person name="Zusman T."/>
            <person name="Lifshitz Z."/>
            <person name="Cohen O."/>
            <person name="Gilbert J.A."/>
            <person name="Pupko T."/>
            <person name="Shuman H.A."/>
            <person name="Segal G."/>
        </authorList>
    </citation>
    <scope>NUCLEOTIDE SEQUENCE [LARGE SCALE GENOMIC DNA]</scope>
    <source>
        <strain evidence="10 11">IMVS3376</strain>
    </source>
</reference>
<dbReference type="InterPro" id="IPR001757">
    <property type="entry name" value="P_typ_ATPase"/>
</dbReference>
<accession>A0A0W0ZJI7</accession>
<dbReference type="SUPFAM" id="SSF81665">
    <property type="entry name" value="Calcium ATPase, transmembrane domain M"/>
    <property type="match status" value="1"/>
</dbReference>
<keyword evidence="4" id="KW-1278">Translocase</keyword>
<dbReference type="GO" id="GO:0055070">
    <property type="term" value="P:copper ion homeostasis"/>
    <property type="evidence" value="ECO:0007669"/>
    <property type="project" value="TreeGrafter"/>
</dbReference>
<keyword evidence="6 8" id="KW-0472">Membrane</keyword>
<proteinExistence type="predicted"/>
<dbReference type="InterPro" id="IPR023214">
    <property type="entry name" value="HAD_sf"/>
</dbReference>
<evidence type="ECO:0000256" key="2">
    <source>
        <dbReference type="ARBA" id="ARBA00022692"/>
    </source>
</evidence>
<evidence type="ECO:0000256" key="1">
    <source>
        <dbReference type="ARBA" id="ARBA00004127"/>
    </source>
</evidence>
<feature type="region of interest" description="Disordered" evidence="7">
    <location>
        <begin position="96"/>
        <end position="160"/>
    </location>
</feature>
<evidence type="ECO:0000256" key="3">
    <source>
        <dbReference type="ARBA" id="ARBA00022723"/>
    </source>
</evidence>
<dbReference type="GO" id="GO:0005507">
    <property type="term" value="F:copper ion binding"/>
    <property type="evidence" value="ECO:0007669"/>
    <property type="project" value="TreeGrafter"/>
</dbReference>
<dbReference type="InterPro" id="IPR023299">
    <property type="entry name" value="ATPase_P-typ_cyto_dom_N"/>
</dbReference>
<evidence type="ECO:0000256" key="6">
    <source>
        <dbReference type="ARBA" id="ARBA00023136"/>
    </source>
</evidence>
<dbReference type="Gene3D" id="1.20.1110.10">
    <property type="entry name" value="Calcium-transporting ATPase, transmembrane domain"/>
    <property type="match status" value="1"/>
</dbReference>
<dbReference type="InterPro" id="IPR059000">
    <property type="entry name" value="ATPase_P-type_domA"/>
</dbReference>
<dbReference type="PATRIC" id="fig|947033.5.peg.2536"/>
<comment type="subcellular location">
    <subcellularLocation>
        <location evidence="1">Endomembrane system</location>
        <topology evidence="1">Multi-pass membrane protein</topology>
    </subcellularLocation>
</comment>
<sequence length="971" mass="106957">MHLNYYRFHLAGDPELFADQQTADKIEQILQEINDLQLVRTAIDLTPPNPSISLLCKSSDTEAIATKVNQRLWEEKIAFAELIETEVIEYKAENGHADHVSSSTPEHSAHGKKKRKKRLAHASAHDHSHEHDHSHDHEHDHSHDHAHDHSHDHAHGHSHGHENHWLKAALGLIWGVGLLALSIASFNIPLIAYLLITGLTTLMTLYLGYNVYKSAWYSLLEKKWDTAALYTISTLTIVAVSIASMFIPGLPMMFEAAPLVLGFWHLGEGIEHTLVGEIQKKLDVRDCLPLSVLLKGNPDREISVKNLIPNDKIIIKKGEVIPVDGILTERALLYTTRVDGSPDLKEFNPGDEVLAGMRLADHLPSVAMRATKTYQKSYLSLIAENNAKANNEKAPVERFANTILKYFVPGLLLVALVSGIVIGSLFTPALAIQCVVSVLVSACPCALSLITPLAVKIGMKKASENGIHFNNGKALQAAADIDATAFDLNGTLTQGKIVVQAVNVQKKYLPYLALLESQSDHPSAKKIKSHIINRLGIVIDEQLKIDRDSIDRHHAGIKAEINGETFMVGNKNMLLEHGVTVFNKPYDDPRKGNIYMVRRTKVHDKEETEVIGQIDLFDPLREDAFATVAQLKELGIAIYIITGADQDTAERYAELLGISPKNIFANTVGAVTKKGCDLHLLSELPKRPAQYKNSYVFIKKNDTQELYYVNPNREYEKVKILDFDLFEEKINTIKNKDEATLHLSKKQIKEIITANGSHTPKKWQISKASCIKRIQRKGHKVAMVGDAANDDTAIATADVGIAVKSNIGDTATQQNAGIVLQQGLLFPIATAFDIAAKAKQNIAQNLFVSLTYNSVITLVAAGLFVAIGFALNPVIGVALMVLESAIVLSNLYLFKQQDVVLAERKTPSPADEVAGDTTTNMLHSLGHSFQPKAEVTETQTAGSYVKSLFAGEPQYSPDKDTPEYASSCIMQ</sequence>
<evidence type="ECO:0000256" key="7">
    <source>
        <dbReference type="SAM" id="MobiDB-lite"/>
    </source>
</evidence>
<feature type="transmembrane region" description="Helical" evidence="8">
    <location>
        <begin position="846"/>
        <end position="869"/>
    </location>
</feature>
<evidence type="ECO:0000256" key="5">
    <source>
        <dbReference type="ARBA" id="ARBA00022989"/>
    </source>
</evidence>
<dbReference type="STRING" id="947033.Lste_2391"/>
<feature type="compositionally biased region" description="Basic residues" evidence="7">
    <location>
        <begin position="110"/>
        <end position="120"/>
    </location>
</feature>
<dbReference type="PRINTS" id="PR00119">
    <property type="entry name" value="CATATPASE"/>
</dbReference>
<keyword evidence="2 8" id="KW-0812">Transmembrane</keyword>
<feature type="transmembrane region" description="Helical" evidence="8">
    <location>
        <begin position="403"/>
        <end position="424"/>
    </location>
</feature>
<evidence type="ECO:0000313" key="10">
    <source>
        <dbReference type="EMBL" id="KTD69233.1"/>
    </source>
</evidence>
<feature type="domain" description="P-type ATPase A" evidence="9">
    <location>
        <begin position="295"/>
        <end position="384"/>
    </location>
</feature>
<dbReference type="InterPro" id="IPR023298">
    <property type="entry name" value="ATPase_P-typ_TM_dom_sf"/>
</dbReference>
<feature type="transmembrane region" description="Helical" evidence="8">
    <location>
        <begin position="430"/>
        <end position="455"/>
    </location>
</feature>
<dbReference type="GO" id="GO:0043682">
    <property type="term" value="F:P-type divalent copper transporter activity"/>
    <property type="evidence" value="ECO:0007669"/>
    <property type="project" value="TreeGrafter"/>
</dbReference>
<dbReference type="Pfam" id="PF00702">
    <property type="entry name" value="Hydrolase"/>
    <property type="match status" value="1"/>
</dbReference>